<feature type="compositionally biased region" description="Low complexity" evidence="1">
    <location>
        <begin position="107"/>
        <end position="122"/>
    </location>
</feature>
<dbReference type="OrthoDB" id="3886018at2759"/>
<feature type="region of interest" description="Disordered" evidence="1">
    <location>
        <begin position="107"/>
        <end position="274"/>
    </location>
</feature>
<evidence type="ECO:0000313" key="3">
    <source>
        <dbReference type="Proteomes" id="UP000717696"/>
    </source>
</evidence>
<feature type="compositionally biased region" description="Polar residues" evidence="1">
    <location>
        <begin position="123"/>
        <end position="145"/>
    </location>
</feature>
<protein>
    <submittedName>
        <fullName evidence="2">Uncharacterized protein</fullName>
    </submittedName>
</protein>
<feature type="compositionally biased region" description="Low complexity" evidence="1">
    <location>
        <begin position="146"/>
        <end position="164"/>
    </location>
</feature>
<name>A0A9P9ETM5_9HYPO</name>
<feature type="compositionally biased region" description="Polar residues" evidence="1">
    <location>
        <begin position="67"/>
        <end position="76"/>
    </location>
</feature>
<feature type="compositionally biased region" description="Polar residues" evidence="1">
    <location>
        <begin position="1"/>
        <end position="23"/>
    </location>
</feature>
<reference evidence="2" key="1">
    <citation type="journal article" date="2021" name="Nat. Commun.">
        <title>Genetic determinants of endophytism in the Arabidopsis root mycobiome.</title>
        <authorList>
            <person name="Mesny F."/>
            <person name="Miyauchi S."/>
            <person name="Thiergart T."/>
            <person name="Pickel B."/>
            <person name="Atanasova L."/>
            <person name="Karlsson M."/>
            <person name="Huettel B."/>
            <person name="Barry K.W."/>
            <person name="Haridas S."/>
            <person name="Chen C."/>
            <person name="Bauer D."/>
            <person name="Andreopoulos W."/>
            <person name="Pangilinan J."/>
            <person name="LaButti K."/>
            <person name="Riley R."/>
            <person name="Lipzen A."/>
            <person name="Clum A."/>
            <person name="Drula E."/>
            <person name="Henrissat B."/>
            <person name="Kohler A."/>
            <person name="Grigoriev I.V."/>
            <person name="Martin F.M."/>
            <person name="Hacquard S."/>
        </authorList>
    </citation>
    <scope>NUCLEOTIDE SEQUENCE</scope>
    <source>
        <strain evidence="2">MPI-CAGE-AT-0021</strain>
    </source>
</reference>
<accession>A0A9P9ETM5</accession>
<comment type="caution">
    <text evidence="2">The sequence shown here is derived from an EMBL/GenBank/DDBJ whole genome shotgun (WGS) entry which is preliminary data.</text>
</comment>
<keyword evidence="3" id="KW-1185">Reference proteome</keyword>
<proteinExistence type="predicted"/>
<organism evidence="2 3">
    <name type="scientific">Dactylonectria estremocensis</name>
    <dbReference type="NCBI Taxonomy" id="1079267"/>
    <lineage>
        <taxon>Eukaryota</taxon>
        <taxon>Fungi</taxon>
        <taxon>Dikarya</taxon>
        <taxon>Ascomycota</taxon>
        <taxon>Pezizomycotina</taxon>
        <taxon>Sordariomycetes</taxon>
        <taxon>Hypocreomycetidae</taxon>
        <taxon>Hypocreales</taxon>
        <taxon>Nectriaceae</taxon>
        <taxon>Dactylonectria</taxon>
    </lineage>
</organism>
<sequence length="354" mass="36221">MPESSTWTGTPGHNGTTGRSIGQASAEVPRGPVVTKAPGASNGPIVPGETISSEAPGGSSRLDNSRESTATNSMKSQVRPRPLAVQVSLLSLGNQLQLIRLEIKDLTTSGTSGGTSETAISGQSTASQSINPGQSTATEPTAPGQSTTSDESIIPEESTTSEPTAIGQSTGSGRIPGQLTTSDPIVPVESTTSESTPRESTTSERFVPGESTTSELVISGEPTIIESVPGRSALTEPVIPGQSTASEPIVSADSSTTQALGVTEPATTNSWPSTTISSLSPGASIIMLTNSTYTSPMWVTTTSPGGGEPTVVSIIIPIKGPPEICFGYYISFSPKIEINTLDFCIRLLASRIGS</sequence>
<dbReference type="AlphaFoldDB" id="A0A9P9ETM5"/>
<feature type="compositionally biased region" description="Polar residues" evidence="1">
    <location>
        <begin position="166"/>
        <end position="183"/>
    </location>
</feature>
<dbReference type="EMBL" id="JAGMUU010000010">
    <property type="protein sequence ID" value="KAH7144219.1"/>
    <property type="molecule type" value="Genomic_DNA"/>
</dbReference>
<feature type="compositionally biased region" description="Polar residues" evidence="1">
    <location>
        <begin position="241"/>
        <end position="274"/>
    </location>
</feature>
<dbReference type="Proteomes" id="UP000717696">
    <property type="component" value="Unassembled WGS sequence"/>
</dbReference>
<feature type="region of interest" description="Disordered" evidence="1">
    <location>
        <begin position="1"/>
        <end position="80"/>
    </location>
</feature>
<evidence type="ECO:0000313" key="2">
    <source>
        <dbReference type="EMBL" id="KAH7144219.1"/>
    </source>
</evidence>
<gene>
    <name evidence="2" type="ORF">B0J13DRAFT_525607</name>
</gene>
<feature type="compositionally biased region" description="Low complexity" evidence="1">
    <location>
        <begin position="186"/>
        <end position="205"/>
    </location>
</feature>
<evidence type="ECO:0000256" key="1">
    <source>
        <dbReference type="SAM" id="MobiDB-lite"/>
    </source>
</evidence>